<feature type="region of interest" description="Disordered" evidence="1">
    <location>
        <begin position="54"/>
        <end position="75"/>
    </location>
</feature>
<organism evidence="2">
    <name type="scientific">hydrothermal vent metagenome</name>
    <dbReference type="NCBI Taxonomy" id="652676"/>
    <lineage>
        <taxon>unclassified sequences</taxon>
        <taxon>metagenomes</taxon>
        <taxon>ecological metagenomes</taxon>
    </lineage>
</organism>
<protein>
    <submittedName>
        <fullName evidence="2">Uncharacterized protein</fullName>
    </submittedName>
</protein>
<feature type="non-terminal residue" evidence="2">
    <location>
        <position position="1"/>
    </location>
</feature>
<dbReference type="AlphaFoldDB" id="A0A3B1E3K7"/>
<sequence length="143" mass="16442">SSVSFPEAVQEIQEDILTISARLKESKVKEITLGIEQDVIEALEVMIEALQKEIEKAKEEKEEPPPEDEPKEPADPELVDKLAELKMLRSLQRRVNARTKRMGRMYRGEQAKNTDVVDQLQKLSKRQARIQKAAYDLATERNK</sequence>
<accession>A0A3B1E3K7</accession>
<evidence type="ECO:0000313" key="2">
    <source>
        <dbReference type="EMBL" id="VAX36827.1"/>
    </source>
</evidence>
<dbReference type="EMBL" id="UOGL01000080">
    <property type="protein sequence ID" value="VAX36827.1"/>
    <property type="molecule type" value="Genomic_DNA"/>
</dbReference>
<name>A0A3B1E3K7_9ZZZZ</name>
<gene>
    <name evidence="2" type="ORF">MNBD_PLANCTO02-3373</name>
</gene>
<feature type="compositionally biased region" description="Basic and acidic residues" evidence="1">
    <location>
        <begin position="54"/>
        <end position="64"/>
    </location>
</feature>
<reference evidence="2" key="1">
    <citation type="submission" date="2018-06" db="EMBL/GenBank/DDBJ databases">
        <authorList>
            <person name="Zhirakovskaya E."/>
        </authorList>
    </citation>
    <scope>NUCLEOTIDE SEQUENCE</scope>
</reference>
<evidence type="ECO:0000256" key="1">
    <source>
        <dbReference type="SAM" id="MobiDB-lite"/>
    </source>
</evidence>
<proteinExistence type="predicted"/>